<dbReference type="PROSITE" id="PS51186">
    <property type="entry name" value="GNAT"/>
    <property type="match status" value="1"/>
</dbReference>
<dbReference type="AlphaFoldDB" id="A0A7G9QDA8"/>
<sequence>MTELIVNNITIKQIGLTEAHLVVGLFNQYRIFYNQFSDIGMAKAFIDERLQHNESIIFVAIDDDSQQPVGFTQLYPKYSSVRLSKNWILNDLYVAEDYRKQGIGEKLIKTAMDFAKNNGSTFVQLETAVDNFNAQHLYESMGFIKQDNDEEFFLYKIALNS</sequence>
<evidence type="ECO:0000313" key="5">
    <source>
        <dbReference type="Proteomes" id="UP000515806"/>
    </source>
</evidence>
<evidence type="ECO:0000256" key="2">
    <source>
        <dbReference type="ARBA" id="ARBA00023315"/>
    </source>
</evidence>
<evidence type="ECO:0000313" key="4">
    <source>
        <dbReference type="EMBL" id="QNN41333.1"/>
    </source>
</evidence>
<accession>A0A7G9QDA8</accession>
<dbReference type="InterPro" id="IPR016181">
    <property type="entry name" value="Acyl_CoA_acyltransferase"/>
</dbReference>
<keyword evidence="2" id="KW-0012">Acyltransferase</keyword>
<gene>
    <name evidence="4" type="ORF">H9L23_19770</name>
</gene>
<keyword evidence="5" id="KW-1185">Reference proteome</keyword>
<dbReference type="SUPFAM" id="SSF55729">
    <property type="entry name" value="Acyl-CoA N-acyltransferases (Nat)"/>
    <property type="match status" value="1"/>
</dbReference>
<feature type="domain" description="N-acetyltransferase" evidence="3">
    <location>
        <begin position="9"/>
        <end position="160"/>
    </location>
</feature>
<dbReference type="RefSeq" id="WP_187591955.1">
    <property type="nucleotide sequence ID" value="NZ_CP060723.1"/>
</dbReference>
<protein>
    <submittedName>
        <fullName evidence="4">GNAT family N-acetyltransferase</fullName>
    </submittedName>
</protein>
<dbReference type="PANTHER" id="PTHR10545:SF29">
    <property type="entry name" value="GH14572P-RELATED"/>
    <property type="match status" value="1"/>
</dbReference>
<dbReference type="Proteomes" id="UP000515806">
    <property type="component" value="Chromosome"/>
</dbReference>
<organism evidence="4 5">
    <name type="scientific">Pedobacter roseus</name>
    <dbReference type="NCBI Taxonomy" id="336820"/>
    <lineage>
        <taxon>Bacteria</taxon>
        <taxon>Pseudomonadati</taxon>
        <taxon>Bacteroidota</taxon>
        <taxon>Sphingobacteriia</taxon>
        <taxon>Sphingobacteriales</taxon>
        <taxon>Sphingobacteriaceae</taxon>
        <taxon>Pedobacter</taxon>
    </lineage>
</organism>
<dbReference type="CDD" id="cd04301">
    <property type="entry name" value="NAT_SF"/>
    <property type="match status" value="1"/>
</dbReference>
<evidence type="ECO:0000259" key="3">
    <source>
        <dbReference type="PROSITE" id="PS51186"/>
    </source>
</evidence>
<dbReference type="Gene3D" id="3.40.630.30">
    <property type="match status" value="1"/>
</dbReference>
<reference evidence="4 5" key="1">
    <citation type="submission" date="2020-08" db="EMBL/GenBank/DDBJ databases">
        <title>Genome sequence of Pedobacter roseus KACC 11594T.</title>
        <authorList>
            <person name="Hyun D.-W."/>
            <person name="Bae J.-W."/>
        </authorList>
    </citation>
    <scope>NUCLEOTIDE SEQUENCE [LARGE SCALE GENOMIC DNA]</scope>
    <source>
        <strain evidence="4 5">KACC 11594</strain>
    </source>
</reference>
<dbReference type="KEGG" id="proe:H9L23_19770"/>
<proteinExistence type="predicted"/>
<dbReference type="Pfam" id="PF00583">
    <property type="entry name" value="Acetyltransf_1"/>
    <property type="match status" value="1"/>
</dbReference>
<dbReference type="EMBL" id="CP060723">
    <property type="protein sequence ID" value="QNN41333.1"/>
    <property type="molecule type" value="Genomic_DNA"/>
</dbReference>
<evidence type="ECO:0000256" key="1">
    <source>
        <dbReference type="ARBA" id="ARBA00022679"/>
    </source>
</evidence>
<dbReference type="InterPro" id="IPR051016">
    <property type="entry name" value="Diverse_Substrate_AcTransf"/>
</dbReference>
<dbReference type="InterPro" id="IPR000182">
    <property type="entry name" value="GNAT_dom"/>
</dbReference>
<dbReference type="PANTHER" id="PTHR10545">
    <property type="entry name" value="DIAMINE N-ACETYLTRANSFERASE"/>
    <property type="match status" value="1"/>
</dbReference>
<dbReference type="GO" id="GO:0008080">
    <property type="term" value="F:N-acetyltransferase activity"/>
    <property type="evidence" value="ECO:0007669"/>
    <property type="project" value="TreeGrafter"/>
</dbReference>
<keyword evidence="1 4" id="KW-0808">Transferase</keyword>
<name>A0A7G9QDA8_9SPHI</name>